<feature type="domain" description="M23ase beta-sheet core" evidence="8">
    <location>
        <begin position="317"/>
        <end position="411"/>
    </location>
</feature>
<dbReference type="RefSeq" id="WP_235988698.1">
    <property type="nucleotide sequence ID" value="NZ_CABFWF030000013.1"/>
</dbReference>
<keyword evidence="6" id="KW-0482">Metalloprotease</keyword>
<proteinExistence type="predicted"/>
<keyword evidence="4" id="KW-0378">Hydrolase</keyword>
<evidence type="ECO:0000256" key="1">
    <source>
        <dbReference type="ARBA" id="ARBA00001947"/>
    </source>
</evidence>
<evidence type="ECO:0000256" key="6">
    <source>
        <dbReference type="ARBA" id="ARBA00023049"/>
    </source>
</evidence>
<dbReference type="InterPro" id="IPR016047">
    <property type="entry name" value="M23ase_b-sheet_dom"/>
</dbReference>
<dbReference type="InterPro" id="IPR011055">
    <property type="entry name" value="Dup_hybrid_motif"/>
</dbReference>
<dbReference type="SUPFAM" id="SSF51261">
    <property type="entry name" value="Duplicated hybrid motif"/>
    <property type="match status" value="1"/>
</dbReference>
<dbReference type="InterPro" id="IPR050570">
    <property type="entry name" value="Cell_wall_metabolism_enzyme"/>
</dbReference>
<feature type="transmembrane region" description="Helical" evidence="7">
    <location>
        <begin position="35"/>
        <end position="60"/>
    </location>
</feature>
<keyword evidence="5" id="KW-0862">Zinc</keyword>
<dbReference type="Proteomes" id="UP000606921">
    <property type="component" value="Unassembled WGS sequence"/>
</dbReference>
<sequence>MAGTNARRGFGEKGVEHVLILASGDRIRHVTIRPWMTGLAIFFVALFTVGYLAATAYLIFRDDLIGAAMARQARLQHDYEDRIATLRAQLDRVTSRQLVDQQLVEEKVEKLLEQQSALFSQHGKLGSLLDRAAEFGLVTPPVAQPPIPAQREAALETGHQAIDSLLSEPGRSPAETPSALSYAPLRQELSHDTERLFSDVTLSLKTIEQEQMARISELTVGAEQTATEIAAIIRKTGIDVDALAEPAPGGLGGPFEEPEARSTVFNASLNELDAALTRLEALRGTAKTLPYGSPAPGQPVTSRYGNRIDPFIGRLALHAGMDFQAETGAKVLSTGAGTVISAEYSGGYGNLVEIDHGYGITTRYGHLSRILVSKGEKVEAGSLIGRAGSTGRSTGPHVHYEVRRNGSAVDPARFLNAGMKLRTYLN</sequence>
<evidence type="ECO:0000256" key="3">
    <source>
        <dbReference type="ARBA" id="ARBA00022723"/>
    </source>
</evidence>
<organism evidence="9 10">
    <name type="scientific">Pseudorhizobium endolithicum</name>
    <dbReference type="NCBI Taxonomy" id="1191678"/>
    <lineage>
        <taxon>Bacteria</taxon>
        <taxon>Pseudomonadati</taxon>
        <taxon>Pseudomonadota</taxon>
        <taxon>Alphaproteobacteria</taxon>
        <taxon>Hyphomicrobiales</taxon>
        <taxon>Rhizobiaceae</taxon>
        <taxon>Rhizobium/Agrobacterium group</taxon>
        <taxon>Pseudorhizobium</taxon>
    </lineage>
</organism>
<dbReference type="CDD" id="cd12797">
    <property type="entry name" value="M23_peptidase"/>
    <property type="match status" value="1"/>
</dbReference>
<evidence type="ECO:0000313" key="9">
    <source>
        <dbReference type="EMBL" id="CAD7044959.1"/>
    </source>
</evidence>
<gene>
    <name evidence="9" type="ORF">REJC140_03897</name>
</gene>
<keyword evidence="2" id="KW-0645">Protease</keyword>
<keyword evidence="7" id="KW-0812">Transmembrane</keyword>
<keyword evidence="3" id="KW-0479">Metal-binding</keyword>
<keyword evidence="7" id="KW-0472">Membrane</keyword>
<evidence type="ECO:0000313" key="10">
    <source>
        <dbReference type="Proteomes" id="UP000606921"/>
    </source>
</evidence>
<comment type="caution">
    <text evidence="9">The sequence shown here is derived from an EMBL/GenBank/DDBJ whole genome shotgun (WGS) entry which is preliminary data.</text>
</comment>
<evidence type="ECO:0000256" key="4">
    <source>
        <dbReference type="ARBA" id="ARBA00022801"/>
    </source>
</evidence>
<keyword evidence="7" id="KW-1133">Transmembrane helix</keyword>
<dbReference type="Gene3D" id="2.70.70.10">
    <property type="entry name" value="Glucose Permease (Domain IIA)"/>
    <property type="match status" value="1"/>
</dbReference>
<evidence type="ECO:0000259" key="8">
    <source>
        <dbReference type="Pfam" id="PF01551"/>
    </source>
</evidence>
<evidence type="ECO:0000256" key="7">
    <source>
        <dbReference type="SAM" id="Phobius"/>
    </source>
</evidence>
<dbReference type="PANTHER" id="PTHR21666">
    <property type="entry name" value="PEPTIDASE-RELATED"/>
    <property type="match status" value="1"/>
</dbReference>
<reference evidence="9 10" key="1">
    <citation type="submission" date="2020-11" db="EMBL/GenBank/DDBJ databases">
        <authorList>
            <person name="Lassalle F."/>
        </authorList>
    </citation>
    <scope>NUCLEOTIDE SEQUENCE [LARGE SCALE GENOMIC DNA]</scope>
    <source>
        <strain evidence="9 10">JC140</strain>
    </source>
</reference>
<keyword evidence="10" id="KW-1185">Reference proteome</keyword>
<comment type="cofactor">
    <cofactor evidence="1">
        <name>Zn(2+)</name>
        <dbReference type="ChEBI" id="CHEBI:29105"/>
    </cofactor>
</comment>
<evidence type="ECO:0000256" key="2">
    <source>
        <dbReference type="ARBA" id="ARBA00022670"/>
    </source>
</evidence>
<evidence type="ECO:0000256" key="5">
    <source>
        <dbReference type="ARBA" id="ARBA00022833"/>
    </source>
</evidence>
<name>A0ABM8PRR0_9HYPH</name>
<dbReference type="EMBL" id="CABFWF030000013">
    <property type="protein sequence ID" value="CAD7044959.1"/>
    <property type="molecule type" value="Genomic_DNA"/>
</dbReference>
<dbReference type="Pfam" id="PF01551">
    <property type="entry name" value="Peptidase_M23"/>
    <property type="match status" value="1"/>
</dbReference>
<dbReference type="PANTHER" id="PTHR21666:SF288">
    <property type="entry name" value="CELL DIVISION PROTEIN YTFB"/>
    <property type="match status" value="1"/>
</dbReference>
<protein>
    <submittedName>
        <fullName evidence="9">M23 family peptidase</fullName>
    </submittedName>
</protein>
<accession>A0ABM8PRR0</accession>